<keyword evidence="2" id="KW-1185">Reference proteome</keyword>
<protein>
    <submittedName>
        <fullName evidence="1">Uncharacterized protein</fullName>
    </submittedName>
</protein>
<gene>
    <name evidence="1" type="ORF">NPIL_21231</name>
</gene>
<dbReference type="EMBL" id="BMAW01128816">
    <property type="protein sequence ID" value="GFU27544.1"/>
    <property type="molecule type" value="Genomic_DNA"/>
</dbReference>
<evidence type="ECO:0000313" key="2">
    <source>
        <dbReference type="Proteomes" id="UP000887013"/>
    </source>
</evidence>
<sequence length="62" mass="7193">MKCILNVLSVPLGDKEKYEKYWPGLLKCKSNCKPDCLKLKYSFSVRERTNDYFSAIGPQFKA</sequence>
<dbReference type="AlphaFoldDB" id="A0A8X6QIW8"/>
<name>A0A8X6QIW8_NEPPI</name>
<proteinExistence type="predicted"/>
<accession>A0A8X6QIW8</accession>
<reference evidence="1" key="1">
    <citation type="submission" date="2020-08" db="EMBL/GenBank/DDBJ databases">
        <title>Multicomponent nature underlies the extraordinary mechanical properties of spider dragline silk.</title>
        <authorList>
            <person name="Kono N."/>
            <person name="Nakamura H."/>
            <person name="Mori M."/>
            <person name="Yoshida Y."/>
            <person name="Ohtoshi R."/>
            <person name="Malay A.D."/>
            <person name="Moran D.A.P."/>
            <person name="Tomita M."/>
            <person name="Numata K."/>
            <person name="Arakawa K."/>
        </authorList>
    </citation>
    <scope>NUCLEOTIDE SEQUENCE</scope>
</reference>
<organism evidence="1 2">
    <name type="scientific">Nephila pilipes</name>
    <name type="common">Giant wood spider</name>
    <name type="synonym">Nephila maculata</name>
    <dbReference type="NCBI Taxonomy" id="299642"/>
    <lineage>
        <taxon>Eukaryota</taxon>
        <taxon>Metazoa</taxon>
        <taxon>Ecdysozoa</taxon>
        <taxon>Arthropoda</taxon>
        <taxon>Chelicerata</taxon>
        <taxon>Arachnida</taxon>
        <taxon>Araneae</taxon>
        <taxon>Araneomorphae</taxon>
        <taxon>Entelegynae</taxon>
        <taxon>Araneoidea</taxon>
        <taxon>Nephilidae</taxon>
        <taxon>Nephila</taxon>
    </lineage>
</organism>
<dbReference type="Proteomes" id="UP000887013">
    <property type="component" value="Unassembled WGS sequence"/>
</dbReference>
<feature type="non-terminal residue" evidence="1">
    <location>
        <position position="1"/>
    </location>
</feature>
<comment type="caution">
    <text evidence="1">The sequence shown here is derived from an EMBL/GenBank/DDBJ whole genome shotgun (WGS) entry which is preliminary data.</text>
</comment>
<evidence type="ECO:0000313" key="1">
    <source>
        <dbReference type="EMBL" id="GFU27544.1"/>
    </source>
</evidence>